<dbReference type="Gene3D" id="3.30.360.10">
    <property type="entry name" value="Dihydrodipicolinate Reductase, domain 2"/>
    <property type="match status" value="1"/>
</dbReference>
<evidence type="ECO:0000313" key="4">
    <source>
        <dbReference type="Proteomes" id="UP001420932"/>
    </source>
</evidence>
<dbReference type="AlphaFoldDB" id="A0AAP0ITI8"/>
<gene>
    <name evidence="3" type="ORF">Syun_019116</name>
</gene>
<reference evidence="3 4" key="1">
    <citation type="submission" date="2024-01" db="EMBL/GenBank/DDBJ databases">
        <title>Genome assemblies of Stephania.</title>
        <authorList>
            <person name="Yang L."/>
        </authorList>
    </citation>
    <scope>NUCLEOTIDE SEQUENCE [LARGE SCALE GENOMIC DNA]</scope>
    <source>
        <strain evidence="3">YNDBR</strain>
        <tissue evidence="3">Leaf</tissue>
    </source>
</reference>
<keyword evidence="4" id="KW-1185">Reference proteome</keyword>
<accession>A0AAP0ITI8</accession>
<evidence type="ECO:0000259" key="2">
    <source>
        <dbReference type="Pfam" id="PF02800"/>
    </source>
</evidence>
<dbReference type="Pfam" id="PF02800">
    <property type="entry name" value="Gp_dh_C"/>
    <property type="match status" value="1"/>
</dbReference>
<keyword evidence="1" id="KW-0472">Membrane</keyword>
<proteinExistence type="predicted"/>
<dbReference type="SUPFAM" id="SSF55347">
    <property type="entry name" value="Glyceraldehyde-3-phosphate dehydrogenase-like, C-terminal domain"/>
    <property type="match status" value="1"/>
</dbReference>
<keyword evidence="1" id="KW-0812">Transmembrane</keyword>
<dbReference type="InterPro" id="IPR020829">
    <property type="entry name" value="GlycerAld_3-P_DH_cat"/>
</dbReference>
<dbReference type="PANTHER" id="PTHR35136:SF1">
    <property type="entry name" value="CYCLOEUCALENOL CYCLOISOMERASE"/>
    <property type="match status" value="1"/>
</dbReference>
<protein>
    <recommendedName>
        <fullName evidence="2">Glyceraldehyde 3-phosphate dehydrogenase catalytic domain-containing protein</fullName>
    </recommendedName>
</protein>
<organism evidence="3 4">
    <name type="scientific">Stephania yunnanensis</name>
    <dbReference type="NCBI Taxonomy" id="152371"/>
    <lineage>
        <taxon>Eukaryota</taxon>
        <taxon>Viridiplantae</taxon>
        <taxon>Streptophyta</taxon>
        <taxon>Embryophyta</taxon>
        <taxon>Tracheophyta</taxon>
        <taxon>Spermatophyta</taxon>
        <taxon>Magnoliopsida</taxon>
        <taxon>Ranunculales</taxon>
        <taxon>Menispermaceae</taxon>
        <taxon>Menispermoideae</taxon>
        <taxon>Cissampelideae</taxon>
        <taxon>Stephania</taxon>
    </lineage>
</organism>
<dbReference type="Proteomes" id="UP001420932">
    <property type="component" value="Unassembled WGS sequence"/>
</dbReference>
<feature type="domain" description="Glyceraldehyde 3-phosphate dehydrogenase catalytic" evidence="2">
    <location>
        <begin position="89"/>
        <end position="141"/>
    </location>
</feature>
<comment type="caution">
    <text evidence="3">The sequence shown here is derived from an EMBL/GenBank/DDBJ whole genome shotgun (WGS) entry which is preliminary data.</text>
</comment>
<feature type="transmembrane region" description="Helical" evidence="1">
    <location>
        <begin position="152"/>
        <end position="176"/>
    </location>
</feature>
<dbReference type="PANTHER" id="PTHR35136">
    <property type="entry name" value="CYCLOEUCALENOL CYCLOISOMERASE"/>
    <property type="match status" value="1"/>
</dbReference>
<dbReference type="EMBL" id="JBBNAF010000008">
    <property type="protein sequence ID" value="KAK9121499.1"/>
    <property type="molecule type" value="Genomic_DNA"/>
</dbReference>
<evidence type="ECO:0000313" key="3">
    <source>
        <dbReference type="EMBL" id="KAK9121499.1"/>
    </source>
</evidence>
<keyword evidence="1" id="KW-1133">Transmembrane helix</keyword>
<evidence type="ECO:0000256" key="1">
    <source>
        <dbReference type="SAM" id="Phobius"/>
    </source>
</evidence>
<dbReference type="InterPro" id="IPR020532">
    <property type="entry name" value="Cycloeucalenol_cycloisomerase"/>
</dbReference>
<name>A0AAP0ITI8_9MAGN</name>
<dbReference type="GO" id="GO:0016620">
    <property type="term" value="F:oxidoreductase activity, acting on the aldehyde or oxo group of donors, NAD or NADP as acceptor"/>
    <property type="evidence" value="ECO:0007669"/>
    <property type="project" value="InterPro"/>
</dbReference>
<sequence length="303" mass="34296">MIPTIDGLILELLADVNRFLHSLENKTPASPQPLVTALPVATIKSSSFTSMPLKMEEIDNQIIVELKDESFEVKKQLLEVRSKPRLLMTFEIVEGLMTTVHSITATQKTFDGPLSKDRRGRRVVSFNNIHSSTGFAKAVGKADQGKPLKERYWVTASLWIIIFSYVGNYFCTHYFFTVMGASYTFSSWKMNDVSHATFLLTHVCFLFYHVMSNLTRRRLRHSIAGLPESICWAFEASWVLALSYFIAYLETIVISNHKITGRQPGLVKECSVMDDHSRKTKAAIYLALPMITNNGANDERCQA</sequence>
<dbReference type="GO" id="GO:0047793">
    <property type="term" value="F:cycloeucalenol cycloisomerase activity"/>
    <property type="evidence" value="ECO:0007669"/>
    <property type="project" value="InterPro"/>
</dbReference>
<feature type="transmembrane region" description="Helical" evidence="1">
    <location>
        <begin position="196"/>
        <end position="214"/>
    </location>
</feature>